<dbReference type="PANTHER" id="PTHR43877">
    <property type="entry name" value="AMINOALKYLPHOSPHONATE N-ACETYLTRANSFERASE-RELATED-RELATED"/>
    <property type="match status" value="1"/>
</dbReference>
<evidence type="ECO:0000313" key="4">
    <source>
        <dbReference type="EMBL" id="MCK0197619.1"/>
    </source>
</evidence>
<comment type="caution">
    <text evidence="4">The sequence shown here is derived from an EMBL/GenBank/DDBJ whole genome shotgun (WGS) entry which is preliminary data.</text>
</comment>
<dbReference type="PROSITE" id="PS51186">
    <property type="entry name" value="GNAT"/>
    <property type="match status" value="1"/>
</dbReference>
<protein>
    <submittedName>
        <fullName evidence="4">GNAT family N-acetyltransferase</fullName>
    </submittedName>
</protein>
<gene>
    <name evidence="4" type="ORF">MWN34_11920</name>
</gene>
<reference evidence="4 5" key="1">
    <citation type="submission" date="2022-04" db="EMBL/GenBank/DDBJ databases">
        <authorList>
            <person name="Grouzdev D.S."/>
            <person name="Pantiukh K.S."/>
            <person name="Krutkina M.S."/>
        </authorList>
    </citation>
    <scope>NUCLEOTIDE SEQUENCE [LARGE SCALE GENOMIC DNA]</scope>
    <source>
        <strain evidence="4 5">6x-1</strain>
    </source>
</reference>
<sequence length="165" mass="18067">MSSTPENAAASSTDALRFERASRADVPGIVAILATDRVFGERDSDDPAYAHHYEAAYDAIVENGATTLYVARLGERIVGTFELIVVHALLRHGRCLAIAEAVHVAPDMRGRGVGKAMMEFAKAEAKRLGAGSLQLTTHLQRYDAHRFYEAAGFERRHLGFKVELI</sequence>
<keyword evidence="5" id="KW-1185">Reference proteome</keyword>
<evidence type="ECO:0000256" key="2">
    <source>
        <dbReference type="ARBA" id="ARBA00023315"/>
    </source>
</evidence>
<keyword evidence="2" id="KW-0012">Acyltransferase</keyword>
<name>A0ABT0DCJ6_9HYPH</name>
<evidence type="ECO:0000256" key="1">
    <source>
        <dbReference type="ARBA" id="ARBA00022679"/>
    </source>
</evidence>
<dbReference type="InterPro" id="IPR000182">
    <property type="entry name" value="GNAT_dom"/>
</dbReference>
<dbReference type="Proteomes" id="UP001203284">
    <property type="component" value="Unassembled WGS sequence"/>
</dbReference>
<proteinExistence type="predicted"/>
<dbReference type="SUPFAM" id="SSF55729">
    <property type="entry name" value="Acyl-CoA N-acyltransferases (Nat)"/>
    <property type="match status" value="1"/>
</dbReference>
<dbReference type="InterPro" id="IPR050832">
    <property type="entry name" value="Bact_Acetyltransf"/>
</dbReference>
<dbReference type="PANTHER" id="PTHR43877:SF2">
    <property type="entry name" value="AMINOALKYLPHOSPHONATE N-ACETYLTRANSFERASE-RELATED"/>
    <property type="match status" value="1"/>
</dbReference>
<evidence type="ECO:0000259" key="3">
    <source>
        <dbReference type="PROSITE" id="PS51186"/>
    </source>
</evidence>
<dbReference type="EMBL" id="JALKCH010000007">
    <property type="protein sequence ID" value="MCK0197619.1"/>
    <property type="molecule type" value="Genomic_DNA"/>
</dbReference>
<keyword evidence="1" id="KW-0808">Transferase</keyword>
<dbReference type="Pfam" id="PF00583">
    <property type="entry name" value="Acetyltransf_1"/>
    <property type="match status" value="1"/>
</dbReference>
<dbReference type="InterPro" id="IPR016181">
    <property type="entry name" value="Acyl_CoA_acyltransferase"/>
</dbReference>
<organism evidence="4 5">
    <name type="scientific">Ancylobacter crimeensis</name>
    <dbReference type="NCBI Taxonomy" id="2579147"/>
    <lineage>
        <taxon>Bacteria</taxon>
        <taxon>Pseudomonadati</taxon>
        <taxon>Pseudomonadota</taxon>
        <taxon>Alphaproteobacteria</taxon>
        <taxon>Hyphomicrobiales</taxon>
        <taxon>Xanthobacteraceae</taxon>
        <taxon>Ancylobacter</taxon>
    </lineage>
</organism>
<accession>A0ABT0DCJ6</accession>
<feature type="domain" description="N-acetyltransferase" evidence="3">
    <location>
        <begin position="16"/>
        <end position="165"/>
    </location>
</feature>
<evidence type="ECO:0000313" key="5">
    <source>
        <dbReference type="Proteomes" id="UP001203284"/>
    </source>
</evidence>
<dbReference type="CDD" id="cd04301">
    <property type="entry name" value="NAT_SF"/>
    <property type="match status" value="1"/>
</dbReference>
<dbReference type="RefSeq" id="WP_247029486.1">
    <property type="nucleotide sequence ID" value="NZ_JALKCH010000007.1"/>
</dbReference>
<dbReference type="Gene3D" id="3.40.630.30">
    <property type="match status" value="1"/>
</dbReference>